<evidence type="ECO:0000313" key="1">
    <source>
        <dbReference type="EMBL" id="MBC8581564.1"/>
    </source>
</evidence>
<comment type="caution">
    <text evidence="1">The sequence shown here is derived from an EMBL/GenBank/DDBJ whole genome shotgun (WGS) entry which is preliminary data.</text>
</comment>
<name>A0A926EL28_9FIRM</name>
<gene>
    <name evidence="1" type="ORF">H8718_18940</name>
</gene>
<accession>A0A926EL28</accession>
<evidence type="ECO:0008006" key="3">
    <source>
        <dbReference type="Google" id="ProtNLM"/>
    </source>
</evidence>
<organism evidence="1 2">
    <name type="scientific">Zhenhengia yiwuensis</name>
    <dbReference type="NCBI Taxonomy" id="2763666"/>
    <lineage>
        <taxon>Bacteria</taxon>
        <taxon>Bacillati</taxon>
        <taxon>Bacillota</taxon>
        <taxon>Clostridia</taxon>
        <taxon>Lachnospirales</taxon>
        <taxon>Lachnospiraceae</taxon>
        <taxon>Zhenhengia</taxon>
    </lineage>
</organism>
<protein>
    <recommendedName>
        <fullName evidence="3">N4-gp56 family major capsid protein</fullName>
    </recommendedName>
</protein>
<proteinExistence type="predicted"/>
<keyword evidence="2" id="KW-1185">Reference proteome</keyword>
<sequence length="278" mass="30588">MFATIDYAAKYATQVDERFKELAKTEDLVNHDYDFVGAKTVNVYSISTSAMTDYTRSGSNRYGTPTELDASAQEMTMRKDRSFTFTIDKMNEDETAGALNAAKALARQIKEVVVPEIDTYRLAEIATNAGVKKEVVLTAENIYDEITTATEVLDDKEVPIEGRVLVVNPTTYKLMKQSKAIVLDTEVGADMRLKGVVAMLDGMPVKKVPSSRLGEKVNFIITHQSATVGPVKLAEYKIHTDVPGISGSLVEGRVYYDAFILKNKAGSIYACKVPADPF</sequence>
<evidence type="ECO:0000313" key="2">
    <source>
        <dbReference type="Proteomes" id="UP000655830"/>
    </source>
</evidence>
<dbReference type="AlphaFoldDB" id="A0A926EL28"/>
<reference evidence="1" key="1">
    <citation type="submission" date="2020-08" db="EMBL/GenBank/DDBJ databases">
        <title>Genome public.</title>
        <authorList>
            <person name="Liu C."/>
            <person name="Sun Q."/>
        </authorList>
    </citation>
    <scope>NUCLEOTIDE SEQUENCE</scope>
    <source>
        <strain evidence="1">NSJ-12</strain>
    </source>
</reference>
<dbReference type="Proteomes" id="UP000655830">
    <property type="component" value="Unassembled WGS sequence"/>
</dbReference>
<dbReference type="EMBL" id="JACRSY010000060">
    <property type="protein sequence ID" value="MBC8581564.1"/>
    <property type="molecule type" value="Genomic_DNA"/>
</dbReference>